<protein>
    <submittedName>
        <fullName evidence="2">BON domain-containing protein</fullName>
    </submittedName>
</protein>
<evidence type="ECO:0000259" key="1">
    <source>
        <dbReference type="PROSITE" id="PS50914"/>
    </source>
</evidence>
<dbReference type="Proteomes" id="UP000596351">
    <property type="component" value="Chromosome"/>
</dbReference>
<dbReference type="InterPro" id="IPR007055">
    <property type="entry name" value="BON_dom"/>
</dbReference>
<reference evidence="2 3" key="1">
    <citation type="submission" date="2018-09" db="EMBL/GenBank/DDBJ databases">
        <title>Rhizobium sp. MAE2-X.</title>
        <authorList>
            <person name="Lee Y."/>
            <person name="Jeon C.O."/>
        </authorList>
    </citation>
    <scope>NUCLEOTIDE SEQUENCE [LARGE SCALE GENOMIC DNA]</scope>
    <source>
        <strain evidence="2 3">MAE2-X</strain>
    </source>
</reference>
<gene>
    <name evidence="2" type="ORF">D4A92_10030</name>
</gene>
<accession>A0ABX7F097</accession>
<name>A0ABX7F097_9HYPH</name>
<dbReference type="Pfam" id="PF04972">
    <property type="entry name" value="BON"/>
    <property type="match status" value="1"/>
</dbReference>
<sequence length="99" mass="10601">MTATQEVAMIFKPQRFHGEAPEVAEEFPAEAELEQRVADALAASDGVGAEALRVVATGKEILLFGFVTTREEMDRAVEVALAVPGVEKVTVRMESGEAP</sequence>
<feature type="domain" description="BON" evidence="1">
    <location>
        <begin position="29"/>
        <end position="97"/>
    </location>
</feature>
<organism evidence="2 3">
    <name type="scientific">Rhizobium rosettiformans</name>
    <dbReference type="NCBI Taxonomy" id="1368430"/>
    <lineage>
        <taxon>Bacteria</taxon>
        <taxon>Pseudomonadati</taxon>
        <taxon>Pseudomonadota</taxon>
        <taxon>Alphaproteobacteria</taxon>
        <taxon>Hyphomicrobiales</taxon>
        <taxon>Rhizobiaceae</taxon>
        <taxon>Rhizobium/Agrobacterium group</taxon>
        <taxon>Rhizobium</taxon>
    </lineage>
</organism>
<evidence type="ECO:0000313" key="3">
    <source>
        <dbReference type="Proteomes" id="UP000596351"/>
    </source>
</evidence>
<dbReference type="EMBL" id="CP032405">
    <property type="protein sequence ID" value="QRF54000.1"/>
    <property type="molecule type" value="Genomic_DNA"/>
</dbReference>
<evidence type="ECO:0000313" key="2">
    <source>
        <dbReference type="EMBL" id="QRF54000.1"/>
    </source>
</evidence>
<dbReference type="PROSITE" id="PS50914">
    <property type="entry name" value="BON"/>
    <property type="match status" value="1"/>
</dbReference>
<keyword evidence="3" id="KW-1185">Reference proteome</keyword>
<proteinExistence type="predicted"/>